<dbReference type="InterPro" id="IPR036397">
    <property type="entry name" value="RNaseH_sf"/>
</dbReference>
<sequence>MYCVPKGQTIHQQYCTCVLTTEHEGIEKNHSDLWKNGLCLIHQNNTSTQNSMPIKTHLAKYGISFVEQQPYSPDITPCDFFLFPHAKSELKETRFQSEDTERSKQR</sequence>
<organism evidence="1 2">
    <name type="scientific">Araneus ventricosus</name>
    <name type="common">Orbweaver spider</name>
    <name type="synonym">Epeira ventricosa</name>
    <dbReference type="NCBI Taxonomy" id="182803"/>
    <lineage>
        <taxon>Eukaryota</taxon>
        <taxon>Metazoa</taxon>
        <taxon>Ecdysozoa</taxon>
        <taxon>Arthropoda</taxon>
        <taxon>Chelicerata</taxon>
        <taxon>Arachnida</taxon>
        <taxon>Araneae</taxon>
        <taxon>Araneomorphae</taxon>
        <taxon>Entelegynae</taxon>
        <taxon>Araneoidea</taxon>
        <taxon>Araneidae</taxon>
        <taxon>Araneus</taxon>
    </lineage>
</organism>
<dbReference type="PANTHER" id="PTHR46060">
    <property type="entry name" value="MARINER MOS1 TRANSPOSASE-LIKE PROTEIN"/>
    <property type="match status" value="1"/>
</dbReference>
<dbReference type="EMBL" id="BGPR01257180">
    <property type="protein sequence ID" value="GBM60474.1"/>
    <property type="molecule type" value="Genomic_DNA"/>
</dbReference>
<evidence type="ECO:0000313" key="2">
    <source>
        <dbReference type="Proteomes" id="UP000499080"/>
    </source>
</evidence>
<evidence type="ECO:0008006" key="3">
    <source>
        <dbReference type="Google" id="ProtNLM"/>
    </source>
</evidence>
<gene>
    <name evidence="1" type="ORF">AVEN_184024_1</name>
</gene>
<dbReference type="GO" id="GO:0003676">
    <property type="term" value="F:nucleic acid binding"/>
    <property type="evidence" value="ECO:0007669"/>
    <property type="project" value="InterPro"/>
</dbReference>
<name>A0A4Y2H840_ARAVE</name>
<keyword evidence="2" id="KW-1185">Reference proteome</keyword>
<dbReference type="PANTHER" id="PTHR46060:SF1">
    <property type="entry name" value="MARINER MOS1 TRANSPOSASE-LIKE PROTEIN"/>
    <property type="match status" value="1"/>
</dbReference>
<dbReference type="OrthoDB" id="6434393at2759"/>
<accession>A0A4Y2H840</accession>
<evidence type="ECO:0000313" key="1">
    <source>
        <dbReference type="EMBL" id="GBM60474.1"/>
    </source>
</evidence>
<dbReference type="AlphaFoldDB" id="A0A4Y2H840"/>
<protein>
    <recommendedName>
        <fullName evidence="3">Histone-lysine N-methyltransferase SETMAR</fullName>
    </recommendedName>
</protein>
<dbReference type="InterPro" id="IPR052709">
    <property type="entry name" value="Transposase-MT_Hybrid"/>
</dbReference>
<dbReference type="Gene3D" id="3.30.420.10">
    <property type="entry name" value="Ribonuclease H-like superfamily/Ribonuclease H"/>
    <property type="match status" value="1"/>
</dbReference>
<reference evidence="1 2" key="1">
    <citation type="journal article" date="2019" name="Sci. Rep.">
        <title>Orb-weaving spider Araneus ventricosus genome elucidates the spidroin gene catalogue.</title>
        <authorList>
            <person name="Kono N."/>
            <person name="Nakamura H."/>
            <person name="Ohtoshi R."/>
            <person name="Moran D.A.P."/>
            <person name="Shinohara A."/>
            <person name="Yoshida Y."/>
            <person name="Fujiwara M."/>
            <person name="Mori M."/>
            <person name="Tomita M."/>
            <person name="Arakawa K."/>
        </authorList>
    </citation>
    <scope>NUCLEOTIDE SEQUENCE [LARGE SCALE GENOMIC DNA]</scope>
</reference>
<comment type="caution">
    <text evidence="1">The sequence shown here is derived from an EMBL/GenBank/DDBJ whole genome shotgun (WGS) entry which is preliminary data.</text>
</comment>
<dbReference type="Proteomes" id="UP000499080">
    <property type="component" value="Unassembled WGS sequence"/>
</dbReference>
<proteinExistence type="predicted"/>